<dbReference type="EMBL" id="CP001348">
    <property type="protein sequence ID" value="ACL77679.1"/>
    <property type="molecule type" value="Genomic_DNA"/>
</dbReference>
<dbReference type="RefSeq" id="WP_015926731.1">
    <property type="nucleotide sequence ID" value="NC_011898.1"/>
</dbReference>
<dbReference type="eggNOG" id="ENOG5032U7T">
    <property type="taxonomic scope" value="Bacteria"/>
</dbReference>
<keyword evidence="1" id="KW-1133">Transmembrane helix</keyword>
<reference evidence="2 3" key="1">
    <citation type="submission" date="2009-01" db="EMBL/GenBank/DDBJ databases">
        <title>Complete sequence of Clostridium cellulolyticum H10.</title>
        <authorList>
            <consortium name="US DOE Joint Genome Institute"/>
            <person name="Lucas S."/>
            <person name="Copeland A."/>
            <person name="Lapidus A."/>
            <person name="Glavina del Rio T."/>
            <person name="Dalin E."/>
            <person name="Tice H."/>
            <person name="Bruce D."/>
            <person name="Goodwin L."/>
            <person name="Pitluck S."/>
            <person name="Chertkov O."/>
            <person name="Saunders E."/>
            <person name="Brettin T."/>
            <person name="Detter J.C."/>
            <person name="Han C."/>
            <person name="Larimer F."/>
            <person name="Land M."/>
            <person name="Hauser L."/>
            <person name="Kyrpides N."/>
            <person name="Ivanova N."/>
            <person name="Zhou J."/>
            <person name="Richardson P."/>
        </authorList>
    </citation>
    <scope>NUCLEOTIDE SEQUENCE [LARGE SCALE GENOMIC DNA]</scope>
    <source>
        <strain evidence="3">ATCC 35319 / DSM 5812 / JCM 6584 / H10</strain>
    </source>
</reference>
<evidence type="ECO:0000313" key="3">
    <source>
        <dbReference type="Proteomes" id="UP000001349"/>
    </source>
</evidence>
<proteinExistence type="predicted"/>
<dbReference type="HOGENOM" id="CLU_543712_0_0_9"/>
<dbReference type="STRING" id="394503.Ccel_3391"/>
<evidence type="ECO:0008006" key="4">
    <source>
        <dbReference type="Google" id="ProtNLM"/>
    </source>
</evidence>
<sequence length="501" mass="57485">MIKLSSDKVRIYFEKLKTVFLIFLIILCVVQVGILWSTQSSSFPFLSSLFSDSKIALQVSVEDTKGKYLLPSRIVLSTDFDGDHFIIPNGSKEYNNIWDGAKLYLSQALDIKPQKTQPYNGKMWGKLAASKPYMLEFKTSIPIDIVKWVLNLKPSAGDGLSSIYKLIICPDDPDNGYSDTLYIRDDANIYTYSLNTFINSLGRDEFTAMYNVLKNNPESKNYQTAAEKWGKSEEINFPKDMLGPMLDNTEEAYPSITCSTFSGTDKADLNSMDYEDYEKIALELFGESSRDYDYDRDINGSVVFKRLDIVYRLYKNSVFEYKYTGSQTSAYNLKLLDAYKKAIEFIIDINKQNDFLSKVNVYLSSVEERSNSYIFKFDYAIIISEQYGEVPVILKDYAVAKGMDNQENSIIIEANSKRVVHYQMIPIKFKTGKMVNYQWAFQYMYSKAFEKYPELNNKEMSVKNFGIYYVLSNSVLKENIAPSFVMYSEDGSSYVIPLSGK</sequence>
<dbReference type="OrthoDB" id="1737088at2"/>
<organism evidence="2 3">
    <name type="scientific">Ruminiclostridium cellulolyticum (strain ATCC 35319 / DSM 5812 / JCM 6584 / H10)</name>
    <name type="common">Clostridium cellulolyticum</name>
    <dbReference type="NCBI Taxonomy" id="394503"/>
    <lineage>
        <taxon>Bacteria</taxon>
        <taxon>Bacillati</taxon>
        <taxon>Bacillota</taxon>
        <taxon>Clostridia</taxon>
        <taxon>Eubacteriales</taxon>
        <taxon>Oscillospiraceae</taxon>
        <taxon>Ruminiclostridium</taxon>
    </lineage>
</organism>
<dbReference type="Proteomes" id="UP000001349">
    <property type="component" value="Chromosome"/>
</dbReference>
<keyword evidence="1" id="KW-0812">Transmembrane</keyword>
<keyword evidence="3" id="KW-1185">Reference proteome</keyword>
<evidence type="ECO:0000256" key="1">
    <source>
        <dbReference type="SAM" id="Phobius"/>
    </source>
</evidence>
<name>B8I1P4_RUMCH</name>
<evidence type="ECO:0000313" key="2">
    <source>
        <dbReference type="EMBL" id="ACL77679.1"/>
    </source>
</evidence>
<gene>
    <name evidence="2" type="ordered locus">Ccel_3391</name>
</gene>
<protein>
    <recommendedName>
        <fullName evidence="4">YycH family protein</fullName>
    </recommendedName>
</protein>
<feature type="transmembrane region" description="Helical" evidence="1">
    <location>
        <begin position="20"/>
        <end position="38"/>
    </location>
</feature>
<accession>B8I1P4</accession>
<dbReference type="KEGG" id="cce:Ccel_3391"/>
<dbReference type="AlphaFoldDB" id="B8I1P4"/>
<keyword evidence="1" id="KW-0472">Membrane</keyword>